<comment type="caution">
    <text evidence="1">The sequence shown here is derived from an EMBL/GenBank/DDBJ whole genome shotgun (WGS) entry which is preliminary data.</text>
</comment>
<evidence type="ECO:0000313" key="1">
    <source>
        <dbReference type="EMBL" id="MPC09874.1"/>
    </source>
</evidence>
<dbReference type="AlphaFoldDB" id="A0A5B7CME5"/>
<dbReference type="EMBL" id="VSRR010000090">
    <property type="protein sequence ID" value="MPC09874.1"/>
    <property type="molecule type" value="Genomic_DNA"/>
</dbReference>
<protein>
    <submittedName>
        <fullName evidence="1">Uncharacterized protein</fullName>
    </submittedName>
</protein>
<accession>A0A5B7CME5</accession>
<keyword evidence="2" id="KW-1185">Reference proteome</keyword>
<sequence>MQRGCGGNWLSWTYSTGSASSNSREGKQQAASEGCDGQVMHLSIANFTAEIVGALFEVHNVFSGVAGIFFAKS</sequence>
<gene>
    <name evidence="1" type="ORF">E2C01_002492</name>
</gene>
<reference evidence="1 2" key="1">
    <citation type="submission" date="2019-05" db="EMBL/GenBank/DDBJ databases">
        <title>Another draft genome of Portunus trituberculatus and its Hox gene families provides insights of decapod evolution.</title>
        <authorList>
            <person name="Jeong J.-H."/>
            <person name="Song I."/>
            <person name="Kim S."/>
            <person name="Choi T."/>
            <person name="Kim D."/>
            <person name="Ryu S."/>
            <person name="Kim W."/>
        </authorList>
    </citation>
    <scope>NUCLEOTIDE SEQUENCE [LARGE SCALE GENOMIC DNA]</scope>
    <source>
        <tissue evidence="1">Muscle</tissue>
    </source>
</reference>
<name>A0A5B7CME5_PORTR</name>
<proteinExistence type="predicted"/>
<organism evidence="1 2">
    <name type="scientific">Portunus trituberculatus</name>
    <name type="common">Swimming crab</name>
    <name type="synonym">Neptunus trituberculatus</name>
    <dbReference type="NCBI Taxonomy" id="210409"/>
    <lineage>
        <taxon>Eukaryota</taxon>
        <taxon>Metazoa</taxon>
        <taxon>Ecdysozoa</taxon>
        <taxon>Arthropoda</taxon>
        <taxon>Crustacea</taxon>
        <taxon>Multicrustacea</taxon>
        <taxon>Malacostraca</taxon>
        <taxon>Eumalacostraca</taxon>
        <taxon>Eucarida</taxon>
        <taxon>Decapoda</taxon>
        <taxon>Pleocyemata</taxon>
        <taxon>Brachyura</taxon>
        <taxon>Eubrachyura</taxon>
        <taxon>Portunoidea</taxon>
        <taxon>Portunidae</taxon>
        <taxon>Portuninae</taxon>
        <taxon>Portunus</taxon>
    </lineage>
</organism>
<dbReference type="Proteomes" id="UP000324222">
    <property type="component" value="Unassembled WGS sequence"/>
</dbReference>
<evidence type="ECO:0000313" key="2">
    <source>
        <dbReference type="Proteomes" id="UP000324222"/>
    </source>
</evidence>